<evidence type="ECO:0000259" key="5">
    <source>
        <dbReference type="PROSITE" id="PS50975"/>
    </source>
</evidence>
<dbReference type="PROSITE" id="PS50975">
    <property type="entry name" value="ATP_GRASP"/>
    <property type="match status" value="1"/>
</dbReference>
<dbReference type="SUPFAM" id="SSF54975">
    <property type="entry name" value="Acylphosphatase/BLUF domain-like"/>
    <property type="match status" value="1"/>
</dbReference>
<dbReference type="GO" id="GO:0009432">
    <property type="term" value="P:SOS response"/>
    <property type="evidence" value="ECO:0007669"/>
    <property type="project" value="TreeGrafter"/>
</dbReference>
<dbReference type="AlphaFoldDB" id="A0A7X8C4V9"/>
<sequence>MNKPKENQYSTDQKSIENMLQTNLENMGLSVLNIDSYKMINTEGNRLLFLRSDSSSLGSLARTIARNKFLTKDFLKLAGLSVVQSELFENTEKDKAKAFARQLKSAVVKPLLGNQARGVTIGVETDAEFDLAWDDALKITKGKILIEENFTNGILARYLVVDGKCVSVVEFPYPCVIGNGKDTIEELITQKNECRKLNPHLSQGLIKISKTTSKYLKQQGYTLSSIPTNGTKVILDQKANPKIGSDTVDITDNVHPLFKRLAEKATNAIPGLTVSGIDMLALDHTKEPTTDNYSIIEMNNRPGLGGHIYTLYGYPRDVIKTIAQHMVNTLKIDNLTRTIKSSSTRTDKSLDYDAYVYQSKRLNHYEDTISSANKLLSQAFEKQGFETTSINDYLVFSFEDQFIIFNQTVSSNLSFFAQTMLQNKYWSRKFLEEDGLSIPEGKFFMTNQKEKAFRFANEYNMQVQLEYGNTKLAVYSTDDFNIAWDKITCIYNEHRTNRRLKKRGILITELSQDQVTARYLIIDGECVGVLQYNLTKDGVIETFNITNFVHPHFKRIAEKAAKSILGADIIGVEIVTKDHLRNPKEVGYAISDFIVKPSILEFHYPNYGEPLNIAALIVDYSVNWAKRKKHFSELIGQFEEAKIMPDQVLNSEIYQLRYIVSGKVQKVGFRKWLKKHATALGIDGYCKNRWDGKLEVVACSKMEDDLLKLNKLLHIGPRRSQVEKVSFKTSNKNIKPGFHIFK</sequence>
<dbReference type="GO" id="GO:0018169">
    <property type="term" value="F:ribosomal S6-glutamic acid ligase activity"/>
    <property type="evidence" value="ECO:0007669"/>
    <property type="project" value="TreeGrafter"/>
</dbReference>
<dbReference type="EMBL" id="JAAYSM010000253">
    <property type="protein sequence ID" value="NLJ18735.1"/>
    <property type="molecule type" value="Genomic_DNA"/>
</dbReference>
<protein>
    <recommendedName>
        <fullName evidence="1 3">acylphosphatase</fullName>
        <ecNumber evidence="3">3.6.1.7</ecNumber>
    </recommendedName>
</protein>
<keyword evidence="3" id="KW-0378">Hydrolase</keyword>
<dbReference type="PANTHER" id="PTHR21621">
    <property type="entry name" value="RIBOSOMAL PROTEIN S6 MODIFICATION PROTEIN"/>
    <property type="match status" value="1"/>
</dbReference>
<comment type="similarity">
    <text evidence="4">Belongs to the acylphosphatase family.</text>
</comment>
<dbReference type="SUPFAM" id="SSF56059">
    <property type="entry name" value="Glutathione synthetase ATP-binding domain-like"/>
    <property type="match status" value="2"/>
</dbReference>
<reference evidence="7 8" key="1">
    <citation type="journal article" date="2020" name="Biotechnol. Biofuels">
        <title>New insights from the biogas microbiome by comprehensive genome-resolved metagenomics of nearly 1600 species originating from multiple anaerobic digesters.</title>
        <authorList>
            <person name="Campanaro S."/>
            <person name="Treu L."/>
            <person name="Rodriguez-R L.M."/>
            <person name="Kovalovszki A."/>
            <person name="Ziels R.M."/>
            <person name="Maus I."/>
            <person name="Zhu X."/>
            <person name="Kougias P.G."/>
            <person name="Basile A."/>
            <person name="Luo G."/>
            <person name="Schluter A."/>
            <person name="Konstantinidis K.T."/>
            <person name="Angelidaki I."/>
        </authorList>
    </citation>
    <scope>NUCLEOTIDE SEQUENCE [LARGE SCALE GENOMIC DNA]</scope>
    <source>
        <strain evidence="7">AS23ysBPME_34</strain>
    </source>
</reference>
<dbReference type="InterPro" id="IPR001792">
    <property type="entry name" value="Acylphosphatase-like_dom"/>
</dbReference>
<evidence type="ECO:0000259" key="6">
    <source>
        <dbReference type="PROSITE" id="PS51160"/>
    </source>
</evidence>
<dbReference type="GO" id="GO:0005737">
    <property type="term" value="C:cytoplasm"/>
    <property type="evidence" value="ECO:0007669"/>
    <property type="project" value="TreeGrafter"/>
</dbReference>
<dbReference type="PROSITE" id="PS51160">
    <property type="entry name" value="ACYLPHOSPHATASE_3"/>
    <property type="match status" value="1"/>
</dbReference>
<evidence type="ECO:0000256" key="3">
    <source>
        <dbReference type="PROSITE-ProRule" id="PRU00520"/>
    </source>
</evidence>
<dbReference type="Proteomes" id="UP000541058">
    <property type="component" value="Unassembled WGS sequence"/>
</dbReference>
<dbReference type="GO" id="GO:0003998">
    <property type="term" value="F:acylphosphatase activity"/>
    <property type="evidence" value="ECO:0007669"/>
    <property type="project" value="UniProtKB-EC"/>
</dbReference>
<dbReference type="InterPro" id="IPR036046">
    <property type="entry name" value="Acylphosphatase-like_dom_sf"/>
</dbReference>
<feature type="active site" evidence="3">
    <location>
        <position position="688"/>
    </location>
</feature>
<comment type="catalytic activity">
    <reaction evidence="3">
        <text>an acyl phosphate + H2O = a carboxylate + phosphate + H(+)</text>
        <dbReference type="Rhea" id="RHEA:14965"/>
        <dbReference type="ChEBI" id="CHEBI:15377"/>
        <dbReference type="ChEBI" id="CHEBI:15378"/>
        <dbReference type="ChEBI" id="CHEBI:29067"/>
        <dbReference type="ChEBI" id="CHEBI:43474"/>
        <dbReference type="ChEBI" id="CHEBI:59918"/>
        <dbReference type="EC" id="3.6.1.7"/>
    </reaction>
</comment>
<dbReference type="EC" id="3.6.1.7" evidence="3"/>
<organism evidence="7 8">
    <name type="scientific">Globicatella sulfidifaciens</name>
    <dbReference type="NCBI Taxonomy" id="136093"/>
    <lineage>
        <taxon>Bacteria</taxon>
        <taxon>Bacillati</taxon>
        <taxon>Bacillota</taxon>
        <taxon>Bacilli</taxon>
        <taxon>Lactobacillales</taxon>
        <taxon>Aerococcaceae</taxon>
        <taxon>Globicatella</taxon>
    </lineage>
</organism>
<feature type="domain" description="ATP-grasp" evidence="5">
    <location>
        <begin position="72"/>
        <end position="327"/>
    </location>
</feature>
<feature type="domain" description="Acylphosphatase-like" evidence="6">
    <location>
        <begin position="655"/>
        <end position="742"/>
    </location>
</feature>
<accession>A0A7X8C4V9</accession>
<evidence type="ECO:0000256" key="2">
    <source>
        <dbReference type="PROSITE-ProRule" id="PRU00409"/>
    </source>
</evidence>
<dbReference type="GO" id="GO:0005524">
    <property type="term" value="F:ATP binding"/>
    <property type="evidence" value="ECO:0007669"/>
    <property type="project" value="UniProtKB-UniRule"/>
</dbReference>
<evidence type="ECO:0000256" key="1">
    <source>
        <dbReference type="ARBA" id="ARBA00015991"/>
    </source>
</evidence>
<dbReference type="Gene3D" id="3.30.70.100">
    <property type="match status" value="1"/>
</dbReference>
<evidence type="ECO:0000313" key="8">
    <source>
        <dbReference type="Proteomes" id="UP000541058"/>
    </source>
</evidence>
<feature type="active site" evidence="3">
    <location>
        <position position="670"/>
    </location>
</feature>
<dbReference type="GO" id="GO:0046872">
    <property type="term" value="F:metal ion binding"/>
    <property type="evidence" value="ECO:0007669"/>
    <property type="project" value="InterPro"/>
</dbReference>
<dbReference type="RefSeq" id="WP_276648997.1">
    <property type="nucleotide sequence ID" value="NZ_JAAYSM010000253.1"/>
</dbReference>
<evidence type="ECO:0000256" key="4">
    <source>
        <dbReference type="RuleBase" id="RU004168"/>
    </source>
</evidence>
<comment type="caution">
    <text evidence="7">The sequence shown here is derived from an EMBL/GenBank/DDBJ whole genome shotgun (WGS) entry which is preliminary data.</text>
</comment>
<dbReference type="PANTHER" id="PTHR21621:SF0">
    <property type="entry name" value="BETA-CITRYLGLUTAMATE SYNTHASE B-RELATED"/>
    <property type="match status" value="1"/>
</dbReference>
<name>A0A7X8C4V9_9LACT</name>
<keyword evidence="2" id="KW-0547">Nucleotide-binding</keyword>
<dbReference type="Gene3D" id="3.30.470.20">
    <property type="entry name" value="ATP-grasp fold, B domain"/>
    <property type="match status" value="2"/>
</dbReference>
<proteinExistence type="inferred from homology"/>
<dbReference type="Pfam" id="PF00708">
    <property type="entry name" value="Acylphosphatase"/>
    <property type="match status" value="1"/>
</dbReference>
<evidence type="ECO:0000313" key="7">
    <source>
        <dbReference type="EMBL" id="NLJ18735.1"/>
    </source>
</evidence>
<gene>
    <name evidence="7" type="ORF">GX355_07710</name>
</gene>
<dbReference type="InterPro" id="IPR011761">
    <property type="entry name" value="ATP-grasp"/>
</dbReference>
<keyword evidence="2" id="KW-0067">ATP-binding</keyword>